<dbReference type="Pfam" id="PF02775">
    <property type="entry name" value="TPP_enzyme_C"/>
    <property type="match status" value="1"/>
</dbReference>
<evidence type="ECO:0000259" key="5">
    <source>
        <dbReference type="Pfam" id="PF00205"/>
    </source>
</evidence>
<dbReference type="InterPro" id="IPR029061">
    <property type="entry name" value="THDP-binding"/>
</dbReference>
<dbReference type="RefSeq" id="WP_380686858.1">
    <property type="nucleotide sequence ID" value="NZ_JBHRSS010000003.1"/>
</dbReference>
<dbReference type="CDD" id="cd07035">
    <property type="entry name" value="TPP_PYR_POX_like"/>
    <property type="match status" value="1"/>
</dbReference>
<name>A0ABV7EKC2_9GAMM</name>
<dbReference type="Gene3D" id="3.40.50.970">
    <property type="match status" value="2"/>
</dbReference>
<comment type="caution">
    <text evidence="8">The sequence shown here is derived from an EMBL/GenBank/DDBJ whole genome shotgun (WGS) entry which is preliminary data.</text>
</comment>
<feature type="domain" description="Thiamine pyrophosphate enzyme TPP-binding" evidence="6">
    <location>
        <begin position="392"/>
        <end position="516"/>
    </location>
</feature>
<dbReference type="CDD" id="cd00568">
    <property type="entry name" value="TPP_enzymes"/>
    <property type="match status" value="1"/>
</dbReference>
<dbReference type="PROSITE" id="PS00187">
    <property type="entry name" value="TPP_ENZYMES"/>
    <property type="match status" value="1"/>
</dbReference>
<keyword evidence="8" id="KW-0456">Lyase</keyword>
<dbReference type="InterPro" id="IPR011766">
    <property type="entry name" value="TPP_enzyme_TPP-bd"/>
</dbReference>
<dbReference type="InterPro" id="IPR012000">
    <property type="entry name" value="Thiamin_PyroP_enz_cen_dom"/>
</dbReference>
<gene>
    <name evidence="8" type="ORF">ACFOSU_04410</name>
</gene>
<dbReference type="PANTHER" id="PTHR18968">
    <property type="entry name" value="THIAMINE PYROPHOSPHATE ENZYMES"/>
    <property type="match status" value="1"/>
</dbReference>
<dbReference type="InterPro" id="IPR029035">
    <property type="entry name" value="DHS-like_NAD/FAD-binding_dom"/>
</dbReference>
<dbReference type="Pfam" id="PF02776">
    <property type="entry name" value="TPP_enzyme_N"/>
    <property type="match status" value="1"/>
</dbReference>
<evidence type="ECO:0000259" key="7">
    <source>
        <dbReference type="Pfam" id="PF02776"/>
    </source>
</evidence>
<dbReference type="Pfam" id="PF00205">
    <property type="entry name" value="TPP_enzyme_M"/>
    <property type="match status" value="1"/>
</dbReference>
<dbReference type="Gene3D" id="3.40.50.1220">
    <property type="entry name" value="TPP-binding domain"/>
    <property type="match status" value="1"/>
</dbReference>
<dbReference type="SUPFAM" id="SSF52467">
    <property type="entry name" value="DHS-like NAD/FAD-binding domain"/>
    <property type="match status" value="1"/>
</dbReference>
<dbReference type="SUPFAM" id="SSF52518">
    <property type="entry name" value="Thiamin diphosphate-binding fold (THDP-binding)"/>
    <property type="match status" value="2"/>
</dbReference>
<evidence type="ECO:0000259" key="6">
    <source>
        <dbReference type="Pfam" id="PF02775"/>
    </source>
</evidence>
<feature type="domain" description="Thiamine pyrophosphate enzyme central" evidence="5">
    <location>
        <begin position="196"/>
        <end position="329"/>
    </location>
</feature>
<dbReference type="Proteomes" id="UP001595462">
    <property type="component" value="Unassembled WGS sequence"/>
</dbReference>
<keyword evidence="9" id="KW-1185">Reference proteome</keyword>
<comment type="similarity">
    <text evidence="2 4">Belongs to the TPP enzyme family.</text>
</comment>
<comment type="cofactor">
    <cofactor evidence="1">
        <name>thiamine diphosphate</name>
        <dbReference type="ChEBI" id="CHEBI:58937"/>
    </cofactor>
</comment>
<protein>
    <submittedName>
        <fullName evidence="8">5-guanidino-2-oxopentanoate decarboxylase</fullName>
        <ecNumber evidence="8">4.1.1.75</ecNumber>
    </submittedName>
</protein>
<organism evidence="8 9">
    <name type="scientific">Salinisphaera aquimarina</name>
    <dbReference type="NCBI Taxonomy" id="2094031"/>
    <lineage>
        <taxon>Bacteria</taxon>
        <taxon>Pseudomonadati</taxon>
        <taxon>Pseudomonadota</taxon>
        <taxon>Gammaproteobacteria</taxon>
        <taxon>Salinisphaerales</taxon>
        <taxon>Salinisphaeraceae</taxon>
        <taxon>Salinisphaera</taxon>
    </lineage>
</organism>
<dbReference type="GO" id="GO:0047435">
    <property type="term" value="F:5-guanidino-2-oxopentanoate decarboxylase activity"/>
    <property type="evidence" value="ECO:0007669"/>
    <property type="project" value="UniProtKB-EC"/>
</dbReference>
<dbReference type="PANTHER" id="PTHR18968:SF13">
    <property type="entry name" value="ACETOLACTATE SYNTHASE CATALYTIC SUBUNIT, MITOCHONDRIAL"/>
    <property type="match status" value="1"/>
</dbReference>
<dbReference type="InterPro" id="IPR012001">
    <property type="entry name" value="Thiamin_PyroP_enz_TPP-bd_dom"/>
</dbReference>
<evidence type="ECO:0000256" key="2">
    <source>
        <dbReference type="ARBA" id="ARBA00007812"/>
    </source>
</evidence>
<evidence type="ECO:0000313" key="9">
    <source>
        <dbReference type="Proteomes" id="UP001595462"/>
    </source>
</evidence>
<sequence>MPEAHDRPTLAKALIAGLEARGIDTVFGIPGVHTIALYGGLENSGLRHVTPRHEQGSGFMADGYARAVGKPAACFIITGPGMTNIATAMAQARADSVPMLVIGSVQKTAELGLRQGRLHELPDQQATLAGVAAFSHRLLAADNLFEVLDRAFAVFAAERPGPAYIEIPRDLFDAPVTVADRPPSRLYRAAPDPAGIQAAADALNAAERPLLLLGGGAIAEPDAIRALAERLDTPTLTTINARGVLGRGHPLDLGANASWPAVRRHAHEADVILAIGTELGETDYDVVFDGGFVLAGTLIHIDLDPAQLAGAYPVAIGLVSDAASAARALTPKIADRPRGGAARVAALYAEMNLTERADLAPFVSFFDAIERAAPNAVLVGDSTAPVYAGNVLVHCAQPRHWFNSSTGYGTLGYALPAAIGAKRARPDQHVITLVGDGGLMFTIAELATAVDEDLPITVIVWHNQGYEEIRRSMDDAEVSRCGVDIAAPDFQTLAAGFGIPGTRVADATALQQALRDGPGLQLIEVDAGAWPKTAQLSKLFTH</sequence>
<dbReference type="InterPro" id="IPR000399">
    <property type="entry name" value="TPP-bd_CS"/>
</dbReference>
<dbReference type="EMBL" id="JBHRSS010000003">
    <property type="protein sequence ID" value="MFC3103128.1"/>
    <property type="molecule type" value="Genomic_DNA"/>
</dbReference>
<dbReference type="EC" id="4.1.1.75" evidence="8"/>
<dbReference type="NCBIfam" id="NF005712">
    <property type="entry name" value="PRK07524.1"/>
    <property type="match status" value="1"/>
</dbReference>
<keyword evidence="3 4" id="KW-0786">Thiamine pyrophosphate</keyword>
<dbReference type="InterPro" id="IPR045229">
    <property type="entry name" value="TPP_enz"/>
</dbReference>
<evidence type="ECO:0000256" key="3">
    <source>
        <dbReference type="ARBA" id="ARBA00023052"/>
    </source>
</evidence>
<evidence type="ECO:0000313" key="8">
    <source>
        <dbReference type="EMBL" id="MFC3103128.1"/>
    </source>
</evidence>
<proteinExistence type="inferred from homology"/>
<accession>A0ABV7EKC2</accession>
<feature type="domain" description="Thiamine pyrophosphate enzyme N-terminal TPP-binding" evidence="7">
    <location>
        <begin position="9"/>
        <end position="126"/>
    </location>
</feature>
<evidence type="ECO:0000256" key="4">
    <source>
        <dbReference type="RuleBase" id="RU362132"/>
    </source>
</evidence>
<reference evidence="9" key="1">
    <citation type="journal article" date="2019" name="Int. J. Syst. Evol. Microbiol.">
        <title>The Global Catalogue of Microorganisms (GCM) 10K type strain sequencing project: providing services to taxonomists for standard genome sequencing and annotation.</title>
        <authorList>
            <consortium name="The Broad Institute Genomics Platform"/>
            <consortium name="The Broad Institute Genome Sequencing Center for Infectious Disease"/>
            <person name="Wu L."/>
            <person name="Ma J."/>
        </authorList>
    </citation>
    <scope>NUCLEOTIDE SEQUENCE [LARGE SCALE GENOMIC DNA]</scope>
    <source>
        <strain evidence="9">KCTC 52640</strain>
    </source>
</reference>
<evidence type="ECO:0000256" key="1">
    <source>
        <dbReference type="ARBA" id="ARBA00001964"/>
    </source>
</evidence>